<evidence type="ECO:0000259" key="1">
    <source>
        <dbReference type="PROSITE" id="PS51186"/>
    </source>
</evidence>
<dbReference type="PANTHER" id="PTHR43792:SF1">
    <property type="entry name" value="N-ACETYLTRANSFERASE DOMAIN-CONTAINING PROTEIN"/>
    <property type="match status" value="1"/>
</dbReference>
<sequence length="169" mass="18936">MEMLTSSRLRFDAWQAADLPLLHALHSDPAVQAGYAAASESWTLAAIAARLRAHMLEQEAHGHTKWKLSLRDGTFVGRAGWSPWENQLEIGYAIQPAFQRRGIAQEAAAALIEWAVRHHADKRLVGFALVRNTASRRVLEAVGMRFVDERMIAGALNAYFQYDRRPEAS</sequence>
<dbReference type="InterPro" id="IPR016181">
    <property type="entry name" value="Acyl_CoA_acyltransferase"/>
</dbReference>
<feature type="domain" description="N-acetyltransferase" evidence="1">
    <location>
        <begin position="9"/>
        <end position="163"/>
    </location>
</feature>
<dbReference type="SUPFAM" id="SSF55729">
    <property type="entry name" value="Acyl-CoA N-acyltransferases (Nat)"/>
    <property type="match status" value="1"/>
</dbReference>
<keyword evidence="2" id="KW-0808">Transferase</keyword>
<dbReference type="Pfam" id="PF13302">
    <property type="entry name" value="Acetyltransf_3"/>
    <property type="match status" value="1"/>
</dbReference>
<dbReference type="RefSeq" id="WP_150973511.1">
    <property type="nucleotide sequence ID" value="NZ_VZDO01000024.1"/>
</dbReference>
<dbReference type="PROSITE" id="PS51186">
    <property type="entry name" value="GNAT"/>
    <property type="match status" value="1"/>
</dbReference>
<dbReference type="AlphaFoldDB" id="A0A7V7PKF7"/>
<reference evidence="2 3" key="1">
    <citation type="submission" date="2019-09" db="EMBL/GenBank/DDBJ databases">
        <title>YIM 132180 draft genome.</title>
        <authorList>
            <person name="Zhang K."/>
        </authorList>
    </citation>
    <scope>NUCLEOTIDE SEQUENCE [LARGE SCALE GENOMIC DNA]</scope>
    <source>
        <strain evidence="2 3">YIM 132180</strain>
    </source>
</reference>
<gene>
    <name evidence="2" type="ORF">F6X38_21590</name>
</gene>
<evidence type="ECO:0000313" key="2">
    <source>
        <dbReference type="EMBL" id="KAB0676300.1"/>
    </source>
</evidence>
<name>A0A7V7PKF7_9HYPH</name>
<dbReference type="GO" id="GO:0016747">
    <property type="term" value="F:acyltransferase activity, transferring groups other than amino-acyl groups"/>
    <property type="evidence" value="ECO:0007669"/>
    <property type="project" value="InterPro"/>
</dbReference>
<keyword evidence="3" id="KW-1185">Reference proteome</keyword>
<dbReference type="InterPro" id="IPR000182">
    <property type="entry name" value="GNAT_dom"/>
</dbReference>
<organism evidence="2 3">
    <name type="scientific">Plantimonas leprariae</name>
    <dbReference type="NCBI Taxonomy" id="2615207"/>
    <lineage>
        <taxon>Bacteria</taxon>
        <taxon>Pseudomonadati</taxon>
        <taxon>Pseudomonadota</taxon>
        <taxon>Alphaproteobacteria</taxon>
        <taxon>Hyphomicrobiales</taxon>
        <taxon>Aurantimonadaceae</taxon>
        <taxon>Plantimonas</taxon>
    </lineage>
</organism>
<dbReference type="PANTHER" id="PTHR43792">
    <property type="entry name" value="GNAT FAMILY, PUTATIVE (AFU_ORTHOLOGUE AFUA_3G00765)-RELATED-RELATED"/>
    <property type="match status" value="1"/>
</dbReference>
<accession>A0A7V7PKF7</accession>
<dbReference type="Proteomes" id="UP000432089">
    <property type="component" value="Unassembled WGS sequence"/>
</dbReference>
<evidence type="ECO:0000313" key="3">
    <source>
        <dbReference type="Proteomes" id="UP000432089"/>
    </source>
</evidence>
<protein>
    <submittedName>
        <fullName evidence="2">GNAT family N-acetyltransferase</fullName>
    </submittedName>
</protein>
<dbReference type="EMBL" id="VZDO01000024">
    <property type="protein sequence ID" value="KAB0676300.1"/>
    <property type="molecule type" value="Genomic_DNA"/>
</dbReference>
<comment type="caution">
    <text evidence="2">The sequence shown here is derived from an EMBL/GenBank/DDBJ whole genome shotgun (WGS) entry which is preliminary data.</text>
</comment>
<proteinExistence type="predicted"/>
<dbReference type="Gene3D" id="3.40.630.30">
    <property type="match status" value="1"/>
</dbReference>
<dbReference type="InterPro" id="IPR051531">
    <property type="entry name" value="N-acetyltransferase"/>
</dbReference>
<dbReference type="CDD" id="cd04301">
    <property type="entry name" value="NAT_SF"/>
    <property type="match status" value="1"/>
</dbReference>